<evidence type="ECO:0000256" key="5">
    <source>
        <dbReference type="ARBA" id="ARBA00022692"/>
    </source>
</evidence>
<dbReference type="Gene3D" id="2.30.42.10">
    <property type="match status" value="1"/>
</dbReference>
<proteinExistence type="inferred from homology"/>
<comment type="cofactor">
    <cofactor evidence="1">
        <name>Zn(2+)</name>
        <dbReference type="ChEBI" id="CHEBI:29105"/>
    </cofactor>
</comment>
<keyword evidence="9" id="KW-0482">Metalloprotease</keyword>
<dbReference type="PANTHER" id="PTHR42837:SF2">
    <property type="entry name" value="MEMBRANE METALLOPROTEASE ARASP2, CHLOROPLASTIC-RELATED"/>
    <property type="match status" value="1"/>
</dbReference>
<dbReference type="GO" id="GO:0006508">
    <property type="term" value="P:proteolysis"/>
    <property type="evidence" value="ECO:0007669"/>
    <property type="project" value="UniProtKB-KW"/>
</dbReference>
<evidence type="ECO:0000256" key="4">
    <source>
        <dbReference type="ARBA" id="ARBA00022670"/>
    </source>
</evidence>
<dbReference type="SUPFAM" id="SSF50156">
    <property type="entry name" value="PDZ domain-like"/>
    <property type="match status" value="1"/>
</dbReference>
<feature type="domain" description="PDZ" evidence="12">
    <location>
        <begin position="115"/>
        <end position="196"/>
    </location>
</feature>
<keyword evidence="6" id="KW-0378">Hydrolase</keyword>
<dbReference type="InterPro" id="IPR001478">
    <property type="entry name" value="PDZ"/>
</dbReference>
<protein>
    <recommendedName>
        <fullName evidence="12">PDZ domain-containing protein</fullName>
    </recommendedName>
</protein>
<sequence length="369" mass="40599">MLAIIIFIVILSILVMLHELGHFIMAKRAGIGVEEFGFGLPPRIWGKKIKGTTYSINWLPFGGFVRLVGEDPTDEKREAKNSFYVKSLAIRTKVVIAGVIANFILAIVIFYIVLFAIGFKVSLPLFVDHKFKFVNQSRQVLVAEVSEESVAQKAGIKAGDSIIKIEDTQISSIDQLQKIVRSSEGKELAIILENPVNNQTKTIVAAPVYNKELKAPALGINLGELAVLRYETFGQKLFAGFVHSYNILDYSIRVFGQLIGFAIKERNITPVSEGVSGPVGIAQITSQAVSLGPVSVLQLAGLLSLNLAFINILPIPALDGGRFFFIIVEALIRRRLNPAIEKWTHAVGFAFLLGLILLVTYNDILKLLR</sequence>
<dbReference type="SMART" id="SM00228">
    <property type="entry name" value="PDZ"/>
    <property type="match status" value="1"/>
</dbReference>
<evidence type="ECO:0000256" key="1">
    <source>
        <dbReference type="ARBA" id="ARBA00001947"/>
    </source>
</evidence>
<dbReference type="Pfam" id="PF17820">
    <property type="entry name" value="PDZ_6"/>
    <property type="match status" value="1"/>
</dbReference>
<keyword evidence="8 11" id="KW-1133">Transmembrane helix</keyword>
<keyword evidence="5 11" id="KW-0812">Transmembrane</keyword>
<evidence type="ECO:0000256" key="7">
    <source>
        <dbReference type="ARBA" id="ARBA00022833"/>
    </source>
</evidence>
<keyword evidence="4" id="KW-0645">Protease</keyword>
<dbReference type="PANTHER" id="PTHR42837">
    <property type="entry name" value="REGULATOR OF SIGMA-E PROTEASE RSEP"/>
    <property type="match status" value="1"/>
</dbReference>
<dbReference type="InterPro" id="IPR041489">
    <property type="entry name" value="PDZ_6"/>
</dbReference>
<evidence type="ECO:0000256" key="6">
    <source>
        <dbReference type="ARBA" id="ARBA00022801"/>
    </source>
</evidence>
<comment type="subcellular location">
    <subcellularLocation>
        <location evidence="2">Membrane</location>
        <topology evidence="2">Multi-pass membrane protein</topology>
    </subcellularLocation>
</comment>
<organism evidence="13 14">
    <name type="scientific">Candidatus Curtissbacteria bacterium RIFCSPLOWO2_01_FULL_42_50</name>
    <dbReference type="NCBI Taxonomy" id="1797730"/>
    <lineage>
        <taxon>Bacteria</taxon>
        <taxon>Candidatus Curtissiibacteriota</taxon>
    </lineage>
</organism>
<dbReference type="GO" id="GO:0004222">
    <property type="term" value="F:metalloendopeptidase activity"/>
    <property type="evidence" value="ECO:0007669"/>
    <property type="project" value="InterPro"/>
</dbReference>
<dbReference type="InterPro" id="IPR036034">
    <property type="entry name" value="PDZ_sf"/>
</dbReference>
<evidence type="ECO:0000313" key="13">
    <source>
        <dbReference type="EMBL" id="OGD99918.1"/>
    </source>
</evidence>
<evidence type="ECO:0000256" key="8">
    <source>
        <dbReference type="ARBA" id="ARBA00022989"/>
    </source>
</evidence>
<feature type="transmembrane region" description="Helical" evidence="11">
    <location>
        <begin position="94"/>
        <end position="119"/>
    </location>
</feature>
<feature type="transmembrane region" description="Helical" evidence="11">
    <location>
        <begin position="343"/>
        <end position="361"/>
    </location>
</feature>
<evidence type="ECO:0000313" key="14">
    <source>
        <dbReference type="Proteomes" id="UP000177039"/>
    </source>
</evidence>
<dbReference type="CDD" id="cd06163">
    <property type="entry name" value="S2P-M50_PDZ_RseP-like"/>
    <property type="match status" value="1"/>
</dbReference>
<dbReference type="Proteomes" id="UP000177039">
    <property type="component" value="Unassembled WGS sequence"/>
</dbReference>
<evidence type="ECO:0000256" key="11">
    <source>
        <dbReference type="SAM" id="Phobius"/>
    </source>
</evidence>
<keyword evidence="7" id="KW-0862">Zinc</keyword>
<accession>A0A1F5H762</accession>
<dbReference type="Pfam" id="PF02163">
    <property type="entry name" value="Peptidase_M50"/>
    <property type="match status" value="1"/>
</dbReference>
<gene>
    <name evidence="13" type="ORF">A3B54_00170</name>
</gene>
<evidence type="ECO:0000256" key="10">
    <source>
        <dbReference type="ARBA" id="ARBA00023136"/>
    </source>
</evidence>
<comment type="similarity">
    <text evidence="3">Belongs to the peptidase M50B family.</text>
</comment>
<evidence type="ECO:0000256" key="2">
    <source>
        <dbReference type="ARBA" id="ARBA00004141"/>
    </source>
</evidence>
<reference evidence="13 14" key="1">
    <citation type="journal article" date="2016" name="Nat. Commun.">
        <title>Thousands of microbial genomes shed light on interconnected biogeochemical processes in an aquifer system.</title>
        <authorList>
            <person name="Anantharaman K."/>
            <person name="Brown C.T."/>
            <person name="Hug L.A."/>
            <person name="Sharon I."/>
            <person name="Castelle C.J."/>
            <person name="Probst A.J."/>
            <person name="Thomas B.C."/>
            <person name="Singh A."/>
            <person name="Wilkins M.J."/>
            <person name="Karaoz U."/>
            <person name="Brodie E.L."/>
            <person name="Williams K.H."/>
            <person name="Hubbard S.S."/>
            <person name="Banfield J.F."/>
        </authorList>
    </citation>
    <scope>NUCLEOTIDE SEQUENCE [LARGE SCALE GENOMIC DNA]</scope>
</reference>
<dbReference type="InterPro" id="IPR004387">
    <property type="entry name" value="Pept_M50_Zn"/>
</dbReference>
<dbReference type="EMBL" id="MFBT01000008">
    <property type="protein sequence ID" value="OGD99918.1"/>
    <property type="molecule type" value="Genomic_DNA"/>
</dbReference>
<feature type="transmembrane region" description="Helical" evidence="11">
    <location>
        <begin position="6"/>
        <end position="25"/>
    </location>
</feature>
<dbReference type="GO" id="GO:0016020">
    <property type="term" value="C:membrane"/>
    <property type="evidence" value="ECO:0007669"/>
    <property type="project" value="UniProtKB-SubCell"/>
</dbReference>
<comment type="caution">
    <text evidence="13">The sequence shown here is derived from an EMBL/GenBank/DDBJ whole genome shotgun (WGS) entry which is preliminary data.</text>
</comment>
<keyword evidence="10 11" id="KW-0472">Membrane</keyword>
<name>A0A1F5H762_9BACT</name>
<dbReference type="InterPro" id="IPR008915">
    <property type="entry name" value="Peptidase_M50"/>
</dbReference>
<evidence type="ECO:0000256" key="9">
    <source>
        <dbReference type="ARBA" id="ARBA00023049"/>
    </source>
</evidence>
<evidence type="ECO:0000259" key="12">
    <source>
        <dbReference type="SMART" id="SM00228"/>
    </source>
</evidence>
<evidence type="ECO:0000256" key="3">
    <source>
        <dbReference type="ARBA" id="ARBA00007931"/>
    </source>
</evidence>
<dbReference type="AlphaFoldDB" id="A0A1F5H762"/>